<dbReference type="InterPro" id="IPR003788">
    <property type="entry name" value="NDUFAF7"/>
</dbReference>
<protein>
    <submittedName>
        <fullName evidence="3">SAM-dependent methyltransferase</fullName>
        <ecNumber evidence="3">2.1.1.-</ecNumber>
    </submittedName>
</protein>
<dbReference type="Proteomes" id="UP001344658">
    <property type="component" value="Unassembled WGS sequence"/>
</dbReference>
<name>A0ABU7PLU7_9ACTN</name>
<evidence type="ECO:0000256" key="2">
    <source>
        <dbReference type="ARBA" id="ARBA00022679"/>
    </source>
</evidence>
<evidence type="ECO:0000313" key="3">
    <source>
        <dbReference type="EMBL" id="MEE4546798.1"/>
    </source>
</evidence>
<keyword evidence="4" id="KW-1185">Reference proteome</keyword>
<sequence>MQRALYGPDGFFVRERPARHFRTSVHASPLYAKAVAGLLLRVDAALGRPDVLDFTDMGAGGGELAAAVLAALPAEAGARVRVHAVERAPRPPGLDPRVRWTARLPRGLRGLLFANEWLDNVPLDVAALSPAGRLHYVEVHAATGAERLGAPLSEQDAAWVARWWPLSGPDARAEIGASRDLAWAQAVAALDAGVAVAVDYAHTGAARPPEGTLTGYRGGRQVAPVPDGGCDLTAHVAVDALPGTVRTQRAALHALGVNGARPPLALASTDPAGYVRGLAAASAAAELTARGGLGDFAWLATPVTPTCAALLPPGP</sequence>
<dbReference type="EMBL" id="JAZEWV010000054">
    <property type="protein sequence ID" value="MEE4546798.1"/>
    <property type="molecule type" value="Genomic_DNA"/>
</dbReference>
<gene>
    <name evidence="3" type="ORF">V2S66_33140</name>
</gene>
<dbReference type="EC" id="2.1.1.-" evidence="3"/>
<reference evidence="3 4" key="1">
    <citation type="submission" date="2023-12" db="EMBL/GenBank/DDBJ databases">
        <title>Streptomyces sp. V4-01.</title>
        <authorList>
            <person name="Somphong A."/>
            <person name="Phongsopitanun W."/>
        </authorList>
    </citation>
    <scope>NUCLEOTIDE SEQUENCE [LARGE SCALE GENOMIC DNA]</scope>
    <source>
        <strain evidence="3 4">V4-01</strain>
    </source>
</reference>
<dbReference type="GO" id="GO:0008168">
    <property type="term" value="F:methyltransferase activity"/>
    <property type="evidence" value="ECO:0007669"/>
    <property type="project" value="UniProtKB-KW"/>
</dbReference>
<dbReference type="InterPro" id="IPR038375">
    <property type="entry name" value="NDUFAF7_sf"/>
</dbReference>
<keyword evidence="1 3" id="KW-0489">Methyltransferase</keyword>
<dbReference type="InterPro" id="IPR029063">
    <property type="entry name" value="SAM-dependent_MTases_sf"/>
</dbReference>
<proteinExistence type="predicted"/>
<dbReference type="SUPFAM" id="SSF53335">
    <property type="entry name" value="S-adenosyl-L-methionine-dependent methyltransferases"/>
    <property type="match status" value="1"/>
</dbReference>
<evidence type="ECO:0000256" key="1">
    <source>
        <dbReference type="ARBA" id="ARBA00022603"/>
    </source>
</evidence>
<dbReference type="PANTHER" id="PTHR12049:SF7">
    <property type="entry name" value="PROTEIN ARGININE METHYLTRANSFERASE NDUFAF7, MITOCHONDRIAL"/>
    <property type="match status" value="1"/>
</dbReference>
<comment type="caution">
    <text evidence="3">The sequence shown here is derived from an EMBL/GenBank/DDBJ whole genome shotgun (WGS) entry which is preliminary data.</text>
</comment>
<dbReference type="GO" id="GO:0032259">
    <property type="term" value="P:methylation"/>
    <property type="evidence" value="ECO:0007669"/>
    <property type="project" value="UniProtKB-KW"/>
</dbReference>
<evidence type="ECO:0000313" key="4">
    <source>
        <dbReference type="Proteomes" id="UP001344658"/>
    </source>
</evidence>
<keyword evidence="2 3" id="KW-0808">Transferase</keyword>
<organism evidence="3 4">
    <name type="scientific">Actinacidiphila polyblastidii</name>
    <dbReference type="NCBI Taxonomy" id="3110430"/>
    <lineage>
        <taxon>Bacteria</taxon>
        <taxon>Bacillati</taxon>
        <taxon>Actinomycetota</taxon>
        <taxon>Actinomycetes</taxon>
        <taxon>Kitasatosporales</taxon>
        <taxon>Streptomycetaceae</taxon>
        <taxon>Actinacidiphila</taxon>
    </lineage>
</organism>
<dbReference type="PANTHER" id="PTHR12049">
    <property type="entry name" value="PROTEIN ARGININE METHYLTRANSFERASE NDUFAF7, MITOCHONDRIAL"/>
    <property type="match status" value="1"/>
</dbReference>
<dbReference type="RefSeq" id="WP_330800671.1">
    <property type="nucleotide sequence ID" value="NZ_JAZEWV010000054.1"/>
</dbReference>
<dbReference type="Pfam" id="PF02636">
    <property type="entry name" value="Methyltransf_28"/>
    <property type="match status" value="1"/>
</dbReference>
<accession>A0ABU7PLU7</accession>
<dbReference type="Gene3D" id="3.40.50.12710">
    <property type="match status" value="1"/>
</dbReference>